<comment type="caution">
    <text evidence="2">The sequence shown here is derived from an EMBL/GenBank/DDBJ whole genome shotgun (WGS) entry which is preliminary data.</text>
</comment>
<dbReference type="Proteomes" id="UP000033047">
    <property type="component" value="Unassembled WGS sequence"/>
</dbReference>
<evidence type="ECO:0000256" key="1">
    <source>
        <dbReference type="SAM" id="Phobius"/>
    </source>
</evidence>
<keyword evidence="1" id="KW-0472">Membrane</keyword>
<feature type="transmembrane region" description="Helical" evidence="1">
    <location>
        <begin position="7"/>
        <end position="29"/>
    </location>
</feature>
<dbReference type="HOGENOM" id="CLU_218013_0_0_10"/>
<evidence type="ECO:0000313" key="2">
    <source>
        <dbReference type="EMBL" id="KKB57742.1"/>
    </source>
</evidence>
<gene>
    <name evidence="2" type="ORF">HMPREF1535_01189</name>
</gene>
<name>A0A0F5JJX1_9BACT</name>
<dbReference type="RefSeq" id="WP_007655586.1">
    <property type="nucleotide sequence ID" value="NZ_KQ033912.1"/>
</dbReference>
<dbReference type="PATRIC" id="fig|927665.4.peg.1214"/>
<sequence length="42" mass="4779">MDQYIKTIISVGGSAIMLVMIVCVIWYVVKDTWKDINNSSKD</sequence>
<proteinExistence type="predicted"/>
<dbReference type="EMBL" id="AQHV01000008">
    <property type="protein sequence ID" value="KKB57742.1"/>
    <property type="molecule type" value="Genomic_DNA"/>
</dbReference>
<protein>
    <submittedName>
        <fullName evidence="2">Uncharacterized protein</fullName>
    </submittedName>
</protein>
<reference evidence="2 3" key="1">
    <citation type="submission" date="2013-04" db="EMBL/GenBank/DDBJ databases">
        <title>The Genome Sequence of Parabacteroides goldsteinii DSM 19448.</title>
        <authorList>
            <consortium name="The Broad Institute Genomics Platform"/>
            <person name="Earl A."/>
            <person name="Ward D."/>
            <person name="Feldgarden M."/>
            <person name="Gevers D."/>
            <person name="Martens E."/>
            <person name="Sakamoto M."/>
            <person name="Benno Y."/>
            <person name="Song Y."/>
            <person name="Liu C."/>
            <person name="Lee J."/>
            <person name="Bolanos M."/>
            <person name="Vaisanen M.L."/>
            <person name="Finegold S.M."/>
            <person name="Walker B."/>
            <person name="Young S."/>
            <person name="Zeng Q."/>
            <person name="Gargeya S."/>
            <person name="Fitzgerald M."/>
            <person name="Haas B."/>
            <person name="Abouelleil A."/>
            <person name="Allen A.W."/>
            <person name="Alvarado L."/>
            <person name="Arachchi H.M."/>
            <person name="Berlin A.M."/>
            <person name="Chapman S.B."/>
            <person name="Gainer-Dewar J."/>
            <person name="Goldberg J."/>
            <person name="Griggs A."/>
            <person name="Gujja S."/>
            <person name="Hansen M."/>
            <person name="Howarth C."/>
            <person name="Imamovic A."/>
            <person name="Ireland A."/>
            <person name="Larimer J."/>
            <person name="McCowan C."/>
            <person name="Murphy C."/>
            <person name="Pearson M."/>
            <person name="Poon T.W."/>
            <person name="Priest M."/>
            <person name="Roberts A."/>
            <person name="Saif S."/>
            <person name="Shea T."/>
            <person name="Sisk P."/>
            <person name="Sykes S."/>
            <person name="Wortman J."/>
            <person name="Nusbaum C."/>
            <person name="Birren B."/>
        </authorList>
    </citation>
    <scope>NUCLEOTIDE SEQUENCE [LARGE SCALE GENOMIC DNA]</scope>
    <source>
        <strain evidence="2 3">DSM 19448</strain>
    </source>
</reference>
<dbReference type="STRING" id="927665.HMPREF1535_01189"/>
<keyword evidence="1" id="KW-1133">Transmembrane helix</keyword>
<organism evidence="2 3">
    <name type="scientific">Parabacteroides goldsteinii DSM 19448 = WAL 12034</name>
    <dbReference type="NCBI Taxonomy" id="927665"/>
    <lineage>
        <taxon>Bacteria</taxon>
        <taxon>Pseudomonadati</taxon>
        <taxon>Bacteroidota</taxon>
        <taxon>Bacteroidia</taxon>
        <taxon>Bacteroidales</taxon>
        <taxon>Tannerellaceae</taxon>
        <taxon>Parabacteroides</taxon>
    </lineage>
</organism>
<keyword evidence="1" id="KW-0812">Transmembrane</keyword>
<dbReference type="AlphaFoldDB" id="A0A0F5JJX1"/>
<evidence type="ECO:0000313" key="3">
    <source>
        <dbReference type="Proteomes" id="UP000033047"/>
    </source>
</evidence>
<accession>A0A0F5JJX1</accession>